<evidence type="ECO:0000256" key="1">
    <source>
        <dbReference type="ARBA" id="ARBA00022737"/>
    </source>
</evidence>
<keyword evidence="7" id="KW-1185">Reference proteome</keyword>
<evidence type="ECO:0000313" key="7">
    <source>
        <dbReference type="Proteomes" id="UP000050640"/>
    </source>
</evidence>
<dbReference type="InterPro" id="IPR000008">
    <property type="entry name" value="C2_dom"/>
</dbReference>
<dbReference type="InterPro" id="IPR001478">
    <property type="entry name" value="PDZ"/>
</dbReference>
<evidence type="ECO:0000259" key="5">
    <source>
        <dbReference type="PROSITE" id="PS50004"/>
    </source>
</evidence>
<dbReference type="SUPFAM" id="SSF50156">
    <property type="entry name" value="PDZ domain-like"/>
    <property type="match status" value="1"/>
</dbReference>
<dbReference type="SMART" id="SM00239">
    <property type="entry name" value="C2"/>
    <property type="match status" value="1"/>
</dbReference>
<feature type="region of interest" description="Disordered" evidence="4">
    <location>
        <begin position="137"/>
        <end position="183"/>
    </location>
</feature>
<sequence>MRRNRVKELAGSQLRHSSDDSDATTAAMTQHDQIYRSNIKKILLTRKYHDTNVYNDIGIRVIGGKKLPNGELAAFVSTVNRGKAREILGEIKEGDRVLEWNGVLLTGKTFEEVEQVIASSRGEIEVVVSSNPISSMQMATSDFRRSKGTEKQKSRRERKYDETRDHPQKTEAPPVPAHRCSDGPTSLSLDSYTALKPSLNSRMQSRNHVACMQQPDTLGYLNVALAYNRSTSTLMVTVLSAKSLAYRQYCNATFYPNPFVKVYLLPGRRVSSKRRTKFVPNTSDPVWDQTLEYTVPFHELYNHYLEFTVWDYDRLNDNNALGKLVISLSDPYILDGTSRWYPLHPTDNDLAMLGLSSPELQTTIANGYAMPHYNPSTAFTIYASLDINCPTI</sequence>
<keyword evidence="2" id="KW-0770">Synapse</keyword>
<dbReference type="PANTHER" id="PTHR12157:SF21">
    <property type="entry name" value="RAB3 INTERACTING MOLECULE, ISOFORM F"/>
    <property type="match status" value="1"/>
</dbReference>
<dbReference type="Gene3D" id="2.60.40.150">
    <property type="entry name" value="C2 domain"/>
    <property type="match status" value="1"/>
</dbReference>
<dbReference type="Gene3D" id="2.30.42.10">
    <property type="match status" value="1"/>
</dbReference>
<organism evidence="7 8">
    <name type="scientific">Elaeophora elaphi</name>
    <dbReference type="NCBI Taxonomy" id="1147741"/>
    <lineage>
        <taxon>Eukaryota</taxon>
        <taxon>Metazoa</taxon>
        <taxon>Ecdysozoa</taxon>
        <taxon>Nematoda</taxon>
        <taxon>Chromadorea</taxon>
        <taxon>Rhabditida</taxon>
        <taxon>Spirurina</taxon>
        <taxon>Spiruromorpha</taxon>
        <taxon>Filarioidea</taxon>
        <taxon>Onchocercidae</taxon>
        <taxon>Elaeophora</taxon>
    </lineage>
</organism>
<dbReference type="SMART" id="SM00228">
    <property type="entry name" value="PDZ"/>
    <property type="match status" value="1"/>
</dbReference>
<dbReference type="InterPro" id="IPR036034">
    <property type="entry name" value="PDZ_sf"/>
</dbReference>
<evidence type="ECO:0000313" key="8">
    <source>
        <dbReference type="WBParaSite" id="EEL_0000907301-mRNA-1"/>
    </source>
</evidence>
<dbReference type="WBParaSite" id="EEL_0000907301-mRNA-1">
    <property type="protein sequence ID" value="EEL_0000907301-mRNA-1"/>
    <property type="gene ID" value="EEL_0000907301"/>
</dbReference>
<proteinExistence type="predicted"/>
<dbReference type="GO" id="GO:0045202">
    <property type="term" value="C:synapse"/>
    <property type="evidence" value="ECO:0007669"/>
    <property type="project" value="UniProtKB-SubCell"/>
</dbReference>
<dbReference type="Pfam" id="PF00595">
    <property type="entry name" value="PDZ"/>
    <property type="match status" value="1"/>
</dbReference>
<dbReference type="AlphaFoldDB" id="A0A0R3S2W1"/>
<feature type="domain" description="C2" evidence="5">
    <location>
        <begin position="217"/>
        <end position="341"/>
    </location>
</feature>
<dbReference type="STRING" id="1147741.A0A0R3S2W1"/>
<name>A0A0R3S2W1_9BILA</name>
<dbReference type="GO" id="GO:0006887">
    <property type="term" value="P:exocytosis"/>
    <property type="evidence" value="ECO:0007669"/>
    <property type="project" value="InterPro"/>
</dbReference>
<dbReference type="CDD" id="cd04031">
    <property type="entry name" value="C2A_RIM1alpha"/>
    <property type="match status" value="1"/>
</dbReference>
<dbReference type="SUPFAM" id="SSF49562">
    <property type="entry name" value="C2 domain (Calcium/lipid-binding domain, CaLB)"/>
    <property type="match status" value="1"/>
</dbReference>
<evidence type="ECO:0000256" key="3">
    <source>
        <dbReference type="ARBA" id="ARBA00034103"/>
    </source>
</evidence>
<dbReference type="CDD" id="cd06714">
    <property type="entry name" value="PDZ_RIM-like"/>
    <property type="match status" value="1"/>
</dbReference>
<dbReference type="InterPro" id="IPR039032">
    <property type="entry name" value="Rim-like"/>
</dbReference>
<protein>
    <submittedName>
        <fullName evidence="8">C2 domain-containing protein</fullName>
    </submittedName>
</protein>
<dbReference type="GO" id="GO:0016020">
    <property type="term" value="C:membrane"/>
    <property type="evidence" value="ECO:0007669"/>
    <property type="project" value="InterPro"/>
</dbReference>
<dbReference type="InterPro" id="IPR035892">
    <property type="entry name" value="C2_domain_sf"/>
</dbReference>
<evidence type="ECO:0000259" key="6">
    <source>
        <dbReference type="PROSITE" id="PS50106"/>
    </source>
</evidence>
<evidence type="ECO:0000256" key="4">
    <source>
        <dbReference type="SAM" id="MobiDB-lite"/>
    </source>
</evidence>
<dbReference type="Proteomes" id="UP000050640">
    <property type="component" value="Unplaced"/>
</dbReference>
<dbReference type="PROSITE" id="PS50106">
    <property type="entry name" value="PDZ"/>
    <property type="match status" value="1"/>
</dbReference>
<feature type="compositionally biased region" description="Basic and acidic residues" evidence="4">
    <location>
        <begin position="142"/>
        <end position="169"/>
    </location>
</feature>
<dbReference type="InterPro" id="IPR001565">
    <property type="entry name" value="Synaptotagmin"/>
</dbReference>
<dbReference type="PROSITE" id="PS50004">
    <property type="entry name" value="C2"/>
    <property type="match status" value="1"/>
</dbReference>
<evidence type="ECO:0000256" key="2">
    <source>
        <dbReference type="ARBA" id="ARBA00023018"/>
    </source>
</evidence>
<dbReference type="PANTHER" id="PTHR12157">
    <property type="entry name" value="REGULATING SYNAPTIC MEMBRANE EXOCYTOSIS PROTEIN"/>
    <property type="match status" value="1"/>
</dbReference>
<reference evidence="8" key="1">
    <citation type="submission" date="2016-04" db="UniProtKB">
        <authorList>
            <consortium name="WormBaseParasite"/>
        </authorList>
    </citation>
    <scope>IDENTIFICATION</scope>
</reference>
<dbReference type="GO" id="GO:0031267">
    <property type="term" value="F:small GTPase binding"/>
    <property type="evidence" value="ECO:0007669"/>
    <property type="project" value="InterPro"/>
</dbReference>
<comment type="subcellular location">
    <subcellularLocation>
        <location evidence="3">Synapse</location>
    </subcellularLocation>
</comment>
<dbReference type="PRINTS" id="PR00399">
    <property type="entry name" value="SYNAPTOTAGMN"/>
</dbReference>
<feature type="region of interest" description="Disordered" evidence="4">
    <location>
        <begin position="1"/>
        <end position="28"/>
    </location>
</feature>
<dbReference type="Pfam" id="PF00168">
    <property type="entry name" value="C2"/>
    <property type="match status" value="1"/>
</dbReference>
<accession>A0A0R3S2W1</accession>
<keyword evidence="1" id="KW-0677">Repeat</keyword>
<feature type="domain" description="PDZ" evidence="6">
    <location>
        <begin position="41"/>
        <end position="132"/>
    </location>
</feature>